<dbReference type="Pfam" id="PF17863">
    <property type="entry name" value="AAA_lid_2"/>
    <property type="match status" value="1"/>
</dbReference>
<dbReference type="SUPFAM" id="SSF52540">
    <property type="entry name" value="P-loop containing nucleoside triphosphate hydrolases"/>
    <property type="match status" value="1"/>
</dbReference>
<dbReference type="Pfam" id="PF07726">
    <property type="entry name" value="AAA_3"/>
    <property type="match status" value="1"/>
</dbReference>
<organism evidence="3 4">
    <name type="scientific">Hathewaya proteolytica DSM 3090</name>
    <dbReference type="NCBI Taxonomy" id="1121331"/>
    <lineage>
        <taxon>Bacteria</taxon>
        <taxon>Bacillati</taxon>
        <taxon>Bacillota</taxon>
        <taxon>Clostridia</taxon>
        <taxon>Eubacteriales</taxon>
        <taxon>Clostridiaceae</taxon>
        <taxon>Hathewaya</taxon>
    </lineage>
</organism>
<reference evidence="3 4" key="1">
    <citation type="submission" date="2016-11" db="EMBL/GenBank/DDBJ databases">
        <authorList>
            <person name="Jaros S."/>
            <person name="Januszkiewicz K."/>
            <person name="Wedrychowicz H."/>
        </authorList>
    </citation>
    <scope>NUCLEOTIDE SEQUENCE [LARGE SCALE GENOMIC DNA]</scope>
    <source>
        <strain evidence="3 4">DSM 3090</strain>
    </source>
</reference>
<dbReference type="Gene3D" id="3.40.50.300">
    <property type="entry name" value="P-loop containing nucleotide triphosphate hydrolases"/>
    <property type="match status" value="1"/>
</dbReference>
<dbReference type="RefSeq" id="WP_072904608.1">
    <property type="nucleotide sequence ID" value="NZ_FRAD01000037.1"/>
</dbReference>
<dbReference type="OrthoDB" id="9808397at2"/>
<gene>
    <name evidence="3" type="ORF">SAMN02745248_02747</name>
</gene>
<evidence type="ECO:0000259" key="1">
    <source>
        <dbReference type="Pfam" id="PF07726"/>
    </source>
</evidence>
<dbReference type="Proteomes" id="UP000183952">
    <property type="component" value="Unassembled WGS sequence"/>
</dbReference>
<dbReference type="AlphaFoldDB" id="A0A1M6T7D4"/>
<feature type="domain" description="ATPase AAA-3" evidence="1">
    <location>
        <begin position="36"/>
        <end position="166"/>
    </location>
</feature>
<proteinExistence type="predicted"/>
<evidence type="ECO:0000313" key="4">
    <source>
        <dbReference type="Proteomes" id="UP000183952"/>
    </source>
</evidence>
<dbReference type="InterPro" id="IPR050764">
    <property type="entry name" value="CbbQ/NirQ/NorQ/GpvN"/>
</dbReference>
<dbReference type="InterPro" id="IPR011703">
    <property type="entry name" value="ATPase_AAA-3"/>
</dbReference>
<dbReference type="EMBL" id="FRAD01000037">
    <property type="protein sequence ID" value="SHK52863.1"/>
    <property type="molecule type" value="Genomic_DNA"/>
</dbReference>
<dbReference type="GO" id="GO:0016887">
    <property type="term" value="F:ATP hydrolysis activity"/>
    <property type="evidence" value="ECO:0007669"/>
    <property type="project" value="InterPro"/>
</dbReference>
<dbReference type="InterPro" id="IPR027417">
    <property type="entry name" value="P-loop_NTPase"/>
</dbReference>
<dbReference type="CDD" id="cd00009">
    <property type="entry name" value="AAA"/>
    <property type="match status" value="1"/>
</dbReference>
<feature type="domain" description="ChlI/MoxR AAA lid" evidence="2">
    <location>
        <begin position="229"/>
        <end position="300"/>
    </location>
</feature>
<evidence type="ECO:0000313" key="3">
    <source>
        <dbReference type="EMBL" id="SHK52863.1"/>
    </source>
</evidence>
<accession>A0A1M6T7D4</accession>
<protein>
    <submittedName>
        <fullName evidence="3">MoxR-like ATPase</fullName>
    </submittedName>
</protein>
<dbReference type="GO" id="GO:0005524">
    <property type="term" value="F:ATP binding"/>
    <property type="evidence" value="ECO:0007669"/>
    <property type="project" value="InterPro"/>
</dbReference>
<dbReference type="InterPro" id="IPR041628">
    <property type="entry name" value="ChlI/MoxR_AAA_lid"/>
</dbReference>
<evidence type="ECO:0000259" key="2">
    <source>
        <dbReference type="Pfam" id="PF17863"/>
    </source>
</evidence>
<dbReference type="PANTHER" id="PTHR42759:SF5">
    <property type="entry name" value="METHANOL DEHYDROGENASE REGULATOR"/>
    <property type="match status" value="1"/>
</dbReference>
<name>A0A1M6T7D4_9CLOT</name>
<sequence length="309" mass="34658">MLNEKIGAIFNNISAVIMGRDEQVLNIIKGVLAGGHILINDVPGVGKTTLIKSLCKSIDLKCNRIQFTPDLLPTDILGVSIYNKTLENFEFKKGPIFCNMILADEINRASPKTQSALLQAMEEKCVSEGDFTYNLQEPFIVMATENPIDEEGTYSLPEAQKDRFMISCKIGYPSPKNEVKILYKYRTENPIDDINAVISGRDLMEMQREVRNVNVDSKVLSYIVYIVNATRGNPYLRGGVSVRASMALMRVAQATAYINGRNYVIPDDVKDNIDLVIKHRLILNVKAYNDKVTPEIIIQDIINKVTPRV</sequence>
<dbReference type="Gene3D" id="1.10.8.80">
    <property type="entry name" value="Magnesium chelatase subunit I, C-Terminal domain"/>
    <property type="match status" value="1"/>
</dbReference>
<dbReference type="PANTHER" id="PTHR42759">
    <property type="entry name" value="MOXR FAMILY PROTEIN"/>
    <property type="match status" value="1"/>
</dbReference>
<keyword evidence="4" id="KW-1185">Reference proteome</keyword>
<dbReference type="STRING" id="1121331.SAMN02745248_02747"/>
<dbReference type="PIRSF" id="PIRSF002849">
    <property type="entry name" value="AAA_ATPase_chaperone_MoxR_prd"/>
    <property type="match status" value="1"/>
</dbReference>